<protein>
    <submittedName>
        <fullName evidence="1">Uncharacterized protein</fullName>
    </submittedName>
</protein>
<organism evidence="1 2">
    <name type="scientific">Monilinia fructicola</name>
    <name type="common">Brown rot fungus</name>
    <name type="synonym">Ciboria fructicola</name>
    <dbReference type="NCBI Taxonomy" id="38448"/>
    <lineage>
        <taxon>Eukaryota</taxon>
        <taxon>Fungi</taxon>
        <taxon>Dikarya</taxon>
        <taxon>Ascomycota</taxon>
        <taxon>Pezizomycotina</taxon>
        <taxon>Leotiomycetes</taxon>
        <taxon>Helotiales</taxon>
        <taxon>Sclerotiniaceae</taxon>
        <taxon>Monilinia</taxon>
    </lineage>
</organism>
<name>A0A5M9JJU2_MONFR</name>
<sequence length="192" mass="21076">MRHRLETAGRAIFQGFDCPRPSAVTILTITRTIISSIMAVAAIKAPIEVFCKLADASIMNVDPNDVEHRETPAEKAANAVGYPVSSTVLNFIPMIENDNAIGTSIPTIAAENVIHIVFCNSPRSVISPPSNTKQISPRYPRYCIVSWVSIAKPRSTCDGHSKNYTDKYLADESAVEELVKNISSDVEYEYES</sequence>
<evidence type="ECO:0000313" key="2">
    <source>
        <dbReference type="Proteomes" id="UP000322873"/>
    </source>
</evidence>
<keyword evidence="2" id="KW-1185">Reference proteome</keyword>
<dbReference type="Proteomes" id="UP000322873">
    <property type="component" value="Unassembled WGS sequence"/>
</dbReference>
<gene>
    <name evidence="1" type="ORF">EYC84_008501</name>
</gene>
<proteinExistence type="predicted"/>
<dbReference type="EMBL" id="VICG01000010">
    <property type="protein sequence ID" value="KAA8568092.1"/>
    <property type="molecule type" value="Genomic_DNA"/>
</dbReference>
<comment type="caution">
    <text evidence="1">The sequence shown here is derived from an EMBL/GenBank/DDBJ whole genome shotgun (WGS) entry which is preliminary data.</text>
</comment>
<accession>A0A5M9JJU2</accession>
<evidence type="ECO:0000313" key="1">
    <source>
        <dbReference type="EMBL" id="KAA8568092.1"/>
    </source>
</evidence>
<reference evidence="1 2" key="1">
    <citation type="submission" date="2019-06" db="EMBL/GenBank/DDBJ databases">
        <title>Genome Sequence of the Brown Rot Fungal Pathogen Monilinia fructicola.</title>
        <authorList>
            <person name="De Miccolis Angelini R.M."/>
            <person name="Landi L."/>
            <person name="Abate D."/>
            <person name="Pollastro S."/>
            <person name="Romanazzi G."/>
            <person name="Faretra F."/>
        </authorList>
    </citation>
    <scope>NUCLEOTIDE SEQUENCE [LARGE SCALE GENOMIC DNA]</scope>
    <source>
        <strain evidence="1 2">Mfrc123</strain>
    </source>
</reference>
<dbReference type="AlphaFoldDB" id="A0A5M9JJU2"/>